<dbReference type="EMBL" id="SWMS01000001">
    <property type="protein sequence ID" value="TKG73186.1"/>
    <property type="molecule type" value="Genomic_DNA"/>
</dbReference>
<accession>A0ABY2SCF9</accession>
<feature type="compositionally biased region" description="Low complexity" evidence="1">
    <location>
        <begin position="89"/>
        <end position="103"/>
    </location>
</feature>
<feature type="compositionally biased region" description="Low complexity" evidence="1">
    <location>
        <begin position="57"/>
        <end position="79"/>
    </location>
</feature>
<comment type="caution">
    <text evidence="3">The sequence shown here is derived from an EMBL/GenBank/DDBJ whole genome shotgun (WGS) entry which is preliminary data.</text>
</comment>
<evidence type="ECO:0000256" key="1">
    <source>
        <dbReference type="SAM" id="MobiDB-lite"/>
    </source>
</evidence>
<feature type="domain" description="SCP" evidence="2">
    <location>
        <begin position="146"/>
        <end position="258"/>
    </location>
</feature>
<proteinExistence type="predicted"/>
<evidence type="ECO:0000259" key="2">
    <source>
        <dbReference type="Pfam" id="PF00188"/>
    </source>
</evidence>
<feature type="compositionally biased region" description="Low complexity" evidence="1">
    <location>
        <begin position="123"/>
        <end position="141"/>
    </location>
</feature>
<dbReference type="PANTHER" id="PTHR31157:SF1">
    <property type="entry name" value="SCP DOMAIN-CONTAINING PROTEIN"/>
    <property type="match status" value="1"/>
</dbReference>
<feature type="region of interest" description="Disordered" evidence="1">
    <location>
        <begin position="172"/>
        <end position="197"/>
    </location>
</feature>
<keyword evidence="4" id="KW-1185">Reference proteome</keyword>
<gene>
    <name evidence="3" type="ORF">FCN18_00905</name>
</gene>
<dbReference type="Pfam" id="PF00188">
    <property type="entry name" value="CAP"/>
    <property type="match status" value="1"/>
</dbReference>
<protein>
    <submittedName>
        <fullName evidence="3">CAP domain-containing protein</fullName>
    </submittedName>
</protein>
<dbReference type="InterPro" id="IPR035940">
    <property type="entry name" value="CAP_sf"/>
</dbReference>
<dbReference type="CDD" id="cd05379">
    <property type="entry name" value="CAP_bacterial"/>
    <property type="match status" value="1"/>
</dbReference>
<reference evidence="3 4" key="1">
    <citation type="journal article" date="2015" name="Antonie Van Leeuwenhoek">
        <title>Prauserella endophytica sp. nov., an endophytic actinobacterium isolated from Tamarix taklamakanensis.</title>
        <authorList>
            <person name="Liu J.M."/>
            <person name="Habden X."/>
            <person name="Guo L."/>
            <person name="Tuo L."/>
            <person name="Jiang Z.K."/>
            <person name="Liu S.W."/>
            <person name="Liu X.F."/>
            <person name="Chen L."/>
            <person name="Li R.F."/>
            <person name="Zhang Y.Q."/>
            <person name="Sun C.H."/>
        </authorList>
    </citation>
    <scope>NUCLEOTIDE SEQUENCE [LARGE SCALE GENOMIC DNA]</scope>
    <source>
        <strain evidence="3 4">CGMCC 4.7182</strain>
    </source>
</reference>
<evidence type="ECO:0000313" key="3">
    <source>
        <dbReference type="EMBL" id="TKG73186.1"/>
    </source>
</evidence>
<dbReference type="Proteomes" id="UP000309992">
    <property type="component" value="Unassembled WGS sequence"/>
</dbReference>
<evidence type="ECO:0000313" key="4">
    <source>
        <dbReference type="Proteomes" id="UP000309992"/>
    </source>
</evidence>
<feature type="region of interest" description="Disordered" evidence="1">
    <location>
        <begin position="17"/>
        <end position="142"/>
    </location>
</feature>
<dbReference type="Gene3D" id="3.40.33.10">
    <property type="entry name" value="CAP"/>
    <property type="match status" value="1"/>
</dbReference>
<name>A0ABY2SCF9_9PSEU</name>
<dbReference type="SUPFAM" id="SSF55797">
    <property type="entry name" value="PR-1-like"/>
    <property type="match status" value="1"/>
</dbReference>
<dbReference type="PANTHER" id="PTHR31157">
    <property type="entry name" value="SCP DOMAIN-CONTAINING PROTEIN"/>
    <property type="match status" value="1"/>
</dbReference>
<feature type="compositionally biased region" description="Basic and acidic residues" evidence="1">
    <location>
        <begin position="173"/>
        <end position="184"/>
    </location>
</feature>
<organism evidence="3 4">
    <name type="scientific">Prauserella endophytica</name>
    <dbReference type="NCBI Taxonomy" id="1592324"/>
    <lineage>
        <taxon>Bacteria</taxon>
        <taxon>Bacillati</taxon>
        <taxon>Actinomycetota</taxon>
        <taxon>Actinomycetes</taxon>
        <taxon>Pseudonocardiales</taxon>
        <taxon>Pseudonocardiaceae</taxon>
        <taxon>Prauserella</taxon>
        <taxon>Prauserella coralliicola group</taxon>
    </lineage>
</organism>
<dbReference type="InterPro" id="IPR014044">
    <property type="entry name" value="CAP_dom"/>
</dbReference>
<sequence length="260" mass="27137">MVSVLVGVAVAAGGHLLWLRPPGGESPVALPGRSADDPLNGSIRRSGPNPASSAPVTESTSAAPTQPSSTTTSPETRQPAPANGQTTRSPTPDSSSASESSNPPRSPHSPPNRPAPTTSDPESSSQSPRTESSSGGNSPSSTARVVDLVNDERADVGCAAVTVDSRLARAAQRHSDDMAEREYLSHTSPDGTTFDERIRDEGHPRPAAENIAMGLSSPEAVMDAWMSSDGHRRNILNCDITTIGVGVNSDGWYWTQNFGY</sequence>
<feature type="compositionally biased region" description="Pro residues" evidence="1">
    <location>
        <begin position="104"/>
        <end position="114"/>
    </location>
</feature>